<evidence type="ECO:0000313" key="13">
    <source>
        <dbReference type="Proteomes" id="UP001159428"/>
    </source>
</evidence>
<dbReference type="SUPFAM" id="SSF81321">
    <property type="entry name" value="Family A G protein-coupled receptor-like"/>
    <property type="match status" value="1"/>
</dbReference>
<evidence type="ECO:0000256" key="2">
    <source>
        <dbReference type="ARBA" id="ARBA00010663"/>
    </source>
</evidence>
<dbReference type="GO" id="GO:0016020">
    <property type="term" value="C:membrane"/>
    <property type="evidence" value="ECO:0007669"/>
    <property type="project" value="UniProtKB-SubCell"/>
</dbReference>
<feature type="domain" description="G-protein coupled receptors family 1 profile" evidence="11">
    <location>
        <begin position="40"/>
        <end position="298"/>
    </location>
</feature>
<dbReference type="InterPro" id="IPR000611">
    <property type="entry name" value="NPY_rcpt"/>
</dbReference>
<evidence type="ECO:0000256" key="4">
    <source>
        <dbReference type="ARBA" id="ARBA00022989"/>
    </source>
</evidence>
<keyword evidence="3 9" id="KW-0812">Transmembrane</keyword>
<dbReference type="PANTHER" id="PTHR24240">
    <property type="entry name" value="OPSIN"/>
    <property type="match status" value="1"/>
</dbReference>
<keyword evidence="5 9" id="KW-0297">G-protein coupled receptor</keyword>
<dbReference type="PROSITE" id="PS50262">
    <property type="entry name" value="G_PROTEIN_RECEP_F1_2"/>
    <property type="match status" value="1"/>
</dbReference>
<feature type="transmembrane region" description="Helical" evidence="10">
    <location>
        <begin position="188"/>
        <end position="210"/>
    </location>
</feature>
<dbReference type="InterPro" id="IPR050125">
    <property type="entry name" value="GPCR_opsins"/>
</dbReference>
<comment type="caution">
    <text evidence="12">The sequence shown here is derived from an EMBL/GenBank/DDBJ whole genome shotgun (WGS) entry which is preliminary data.</text>
</comment>
<evidence type="ECO:0000256" key="7">
    <source>
        <dbReference type="ARBA" id="ARBA00023170"/>
    </source>
</evidence>
<evidence type="ECO:0000256" key="5">
    <source>
        <dbReference type="ARBA" id="ARBA00023040"/>
    </source>
</evidence>
<accession>A0AAU9WZ27</accession>
<evidence type="ECO:0000256" key="1">
    <source>
        <dbReference type="ARBA" id="ARBA00004141"/>
    </source>
</evidence>
<dbReference type="EMBL" id="CALNXJ010000025">
    <property type="protein sequence ID" value="CAH3131122.1"/>
    <property type="molecule type" value="Genomic_DNA"/>
</dbReference>
<feature type="transmembrane region" description="Helical" evidence="10">
    <location>
        <begin position="141"/>
        <end position="163"/>
    </location>
</feature>
<feature type="transmembrane region" description="Helical" evidence="10">
    <location>
        <begin position="28"/>
        <end position="49"/>
    </location>
</feature>
<comment type="subcellular location">
    <subcellularLocation>
        <location evidence="1">Membrane</location>
        <topology evidence="1">Multi-pass membrane protein</topology>
    </subcellularLocation>
</comment>
<organism evidence="12 13">
    <name type="scientific">Pocillopora meandrina</name>
    <dbReference type="NCBI Taxonomy" id="46732"/>
    <lineage>
        <taxon>Eukaryota</taxon>
        <taxon>Metazoa</taxon>
        <taxon>Cnidaria</taxon>
        <taxon>Anthozoa</taxon>
        <taxon>Hexacorallia</taxon>
        <taxon>Scleractinia</taxon>
        <taxon>Astrocoeniina</taxon>
        <taxon>Pocilloporidae</taxon>
        <taxon>Pocillopora</taxon>
    </lineage>
</organism>
<dbReference type="CDD" id="cd00637">
    <property type="entry name" value="7tm_classA_rhodopsin-like"/>
    <property type="match status" value="1"/>
</dbReference>
<evidence type="ECO:0000313" key="12">
    <source>
        <dbReference type="EMBL" id="CAH3131122.1"/>
    </source>
</evidence>
<dbReference type="AlphaFoldDB" id="A0AAU9WZ27"/>
<keyword evidence="6 10" id="KW-0472">Membrane</keyword>
<feature type="transmembrane region" description="Helical" evidence="10">
    <location>
        <begin position="61"/>
        <end position="81"/>
    </location>
</feature>
<dbReference type="GO" id="GO:0004983">
    <property type="term" value="F:neuropeptide Y receptor activity"/>
    <property type="evidence" value="ECO:0007669"/>
    <property type="project" value="InterPro"/>
</dbReference>
<evidence type="ECO:0000256" key="6">
    <source>
        <dbReference type="ARBA" id="ARBA00023136"/>
    </source>
</evidence>
<sequence length="318" mass="36468">MNETNERMTTLALVLKTRERWLLGIESLAWLVVILAAFLGNVMLTLAVFKSSRIRSPQNYYLLSLAATDVFNAIAIMPYTLTVLIKGTWPFGNFICQLQGSLTSICATVSLLTMALISFNRYVKIVRSVQLYQKIFTRRNILISIIMSWSTTAFLTLFSLLFYKTMFHFHPGKCLCWLQLSPVDGASWYGLVSYSSIVCLIFSSVFFSYYKVFRKIRAHYAQIANSGIHNENSAAFAEEVKITAMLFVTVLAFFICWVPSFIIDFYEAIAGYYTLPRQLYLFNIFTYTSSSAINPFIYGFMNRDFRGAYMRILCCKES</sequence>
<keyword evidence="4 10" id="KW-1133">Transmembrane helix</keyword>
<proteinExistence type="inferred from homology"/>
<feature type="transmembrane region" description="Helical" evidence="10">
    <location>
        <begin position="101"/>
        <end position="120"/>
    </location>
</feature>
<dbReference type="PRINTS" id="PR00237">
    <property type="entry name" value="GPCRRHODOPSN"/>
</dbReference>
<evidence type="ECO:0000256" key="8">
    <source>
        <dbReference type="ARBA" id="ARBA00023224"/>
    </source>
</evidence>
<feature type="transmembrane region" description="Helical" evidence="10">
    <location>
        <begin position="244"/>
        <end position="266"/>
    </location>
</feature>
<evidence type="ECO:0000256" key="10">
    <source>
        <dbReference type="SAM" id="Phobius"/>
    </source>
</evidence>
<gene>
    <name evidence="12" type="ORF">PMEA_00014156</name>
</gene>
<dbReference type="InterPro" id="IPR000276">
    <property type="entry name" value="GPCR_Rhodpsn"/>
</dbReference>
<name>A0AAU9WZ27_9CNID</name>
<dbReference type="Proteomes" id="UP001159428">
    <property type="component" value="Unassembled WGS sequence"/>
</dbReference>
<dbReference type="Pfam" id="PF00001">
    <property type="entry name" value="7tm_1"/>
    <property type="match status" value="1"/>
</dbReference>
<dbReference type="Gene3D" id="1.20.1070.10">
    <property type="entry name" value="Rhodopsin 7-helix transmembrane proteins"/>
    <property type="match status" value="1"/>
</dbReference>
<dbReference type="PRINTS" id="PR01012">
    <property type="entry name" value="NRPEPTIDEYR"/>
</dbReference>
<evidence type="ECO:0000259" key="11">
    <source>
        <dbReference type="PROSITE" id="PS50262"/>
    </source>
</evidence>
<evidence type="ECO:0000256" key="9">
    <source>
        <dbReference type="RuleBase" id="RU000688"/>
    </source>
</evidence>
<dbReference type="InterPro" id="IPR017452">
    <property type="entry name" value="GPCR_Rhodpsn_7TM"/>
</dbReference>
<dbReference type="PROSITE" id="PS00237">
    <property type="entry name" value="G_PROTEIN_RECEP_F1_1"/>
    <property type="match status" value="1"/>
</dbReference>
<feature type="transmembrane region" description="Helical" evidence="10">
    <location>
        <begin position="278"/>
        <end position="301"/>
    </location>
</feature>
<keyword evidence="7 9" id="KW-0675">Receptor</keyword>
<keyword evidence="13" id="KW-1185">Reference proteome</keyword>
<reference evidence="12 13" key="1">
    <citation type="submission" date="2022-05" db="EMBL/GenBank/DDBJ databases">
        <authorList>
            <consortium name="Genoscope - CEA"/>
            <person name="William W."/>
        </authorList>
    </citation>
    <scope>NUCLEOTIDE SEQUENCE [LARGE SCALE GENOMIC DNA]</scope>
</reference>
<protein>
    <recommendedName>
        <fullName evidence="11">G-protein coupled receptors family 1 profile domain-containing protein</fullName>
    </recommendedName>
</protein>
<keyword evidence="8 9" id="KW-0807">Transducer</keyword>
<evidence type="ECO:0000256" key="3">
    <source>
        <dbReference type="ARBA" id="ARBA00022692"/>
    </source>
</evidence>
<comment type="similarity">
    <text evidence="2 9">Belongs to the G-protein coupled receptor 1 family.</text>
</comment>